<comment type="similarity">
    <text evidence="5 18">Belongs to the CDS family.</text>
</comment>
<evidence type="ECO:0000256" key="18">
    <source>
        <dbReference type="RuleBase" id="RU003938"/>
    </source>
</evidence>
<feature type="transmembrane region" description="Helical" evidence="19">
    <location>
        <begin position="28"/>
        <end position="44"/>
    </location>
</feature>
<comment type="pathway">
    <text evidence="4">Lipid metabolism.</text>
</comment>
<dbReference type="GO" id="GO:0004605">
    <property type="term" value="F:phosphatidate cytidylyltransferase activity"/>
    <property type="evidence" value="ECO:0007669"/>
    <property type="project" value="UniProtKB-EC"/>
</dbReference>
<sequence length="266" mass="28399">MLRQRIITAAWLAPLMLAGLFGLDGGAFALFTAAIVLLGGWEWTNLAGVEGRRRRLALVAALAVAMALLWATGGIQAAWPLWLGLVGWALNLYWVTHYPERTGQWSSAARRLAMGLWVLLPAWVGLNVLRETGGIWLLFVLLLVWSADIGAYFAGRAFGRQKLAPRVSPGKSWEGVLGGMVATLVLALVFAIGQGLVAIDAVLLVLTTLAVTLVSVLGDLLESMLKRHRGIKDSSNLLPGHGGVLDRIDSLTAALPLFALLAPGVI</sequence>
<keyword evidence="12 18" id="KW-0548">Nucleotidyltransferase</keyword>
<keyword evidence="14" id="KW-0443">Lipid metabolism</keyword>
<feature type="transmembrane region" description="Helical" evidence="19">
    <location>
        <begin position="79"/>
        <end position="96"/>
    </location>
</feature>
<keyword evidence="17" id="KW-1208">Phospholipid metabolism</keyword>
<evidence type="ECO:0000256" key="5">
    <source>
        <dbReference type="ARBA" id="ARBA00010185"/>
    </source>
</evidence>
<evidence type="ECO:0000256" key="14">
    <source>
        <dbReference type="ARBA" id="ARBA00023098"/>
    </source>
</evidence>
<feature type="transmembrane region" description="Helical" evidence="19">
    <location>
        <begin position="108"/>
        <end position="129"/>
    </location>
</feature>
<feature type="transmembrane region" description="Helical" evidence="19">
    <location>
        <begin position="56"/>
        <end position="73"/>
    </location>
</feature>
<evidence type="ECO:0000256" key="15">
    <source>
        <dbReference type="ARBA" id="ARBA00023136"/>
    </source>
</evidence>
<keyword evidence="10 18" id="KW-0808">Transferase</keyword>
<evidence type="ECO:0000256" key="12">
    <source>
        <dbReference type="ARBA" id="ARBA00022695"/>
    </source>
</evidence>
<evidence type="ECO:0000256" key="9">
    <source>
        <dbReference type="ARBA" id="ARBA00022516"/>
    </source>
</evidence>
<organism evidence="20 21">
    <name type="scientific">Halomonas alimentaria</name>
    <dbReference type="NCBI Taxonomy" id="147248"/>
    <lineage>
        <taxon>Bacteria</taxon>
        <taxon>Pseudomonadati</taxon>
        <taxon>Pseudomonadota</taxon>
        <taxon>Gammaproteobacteria</taxon>
        <taxon>Oceanospirillales</taxon>
        <taxon>Halomonadaceae</taxon>
        <taxon>Halomonas</taxon>
    </lineage>
</organism>
<keyword evidence="13 19" id="KW-1133">Transmembrane helix</keyword>
<dbReference type="UniPathway" id="UPA00557">
    <property type="reaction ID" value="UER00614"/>
</dbReference>
<dbReference type="GO" id="GO:0016024">
    <property type="term" value="P:CDP-diacylglycerol biosynthetic process"/>
    <property type="evidence" value="ECO:0007669"/>
    <property type="project" value="UniProtKB-UniPathway"/>
</dbReference>
<evidence type="ECO:0000256" key="7">
    <source>
        <dbReference type="ARBA" id="ARBA00019373"/>
    </source>
</evidence>
<evidence type="ECO:0000313" key="20">
    <source>
        <dbReference type="EMBL" id="NAW33024.1"/>
    </source>
</evidence>
<feature type="transmembrane region" description="Helical" evidence="19">
    <location>
        <begin position="176"/>
        <end position="196"/>
    </location>
</feature>
<evidence type="ECO:0000256" key="2">
    <source>
        <dbReference type="ARBA" id="ARBA00004651"/>
    </source>
</evidence>
<evidence type="ECO:0000256" key="3">
    <source>
        <dbReference type="ARBA" id="ARBA00005119"/>
    </source>
</evidence>
<proteinExistence type="inferred from homology"/>
<dbReference type="PANTHER" id="PTHR46382">
    <property type="entry name" value="PHOSPHATIDATE CYTIDYLYLTRANSFERASE"/>
    <property type="match status" value="1"/>
</dbReference>
<evidence type="ECO:0000256" key="6">
    <source>
        <dbReference type="ARBA" id="ARBA00012487"/>
    </source>
</evidence>
<evidence type="ECO:0000256" key="17">
    <source>
        <dbReference type="ARBA" id="ARBA00023264"/>
    </source>
</evidence>
<evidence type="ECO:0000256" key="4">
    <source>
        <dbReference type="ARBA" id="ARBA00005189"/>
    </source>
</evidence>
<reference evidence="20 21" key="1">
    <citation type="submission" date="2019-12" db="EMBL/GenBank/DDBJ databases">
        <title>Draft genome sequencing of Halomonas alimentaria DSM 15356.</title>
        <authorList>
            <person name="Pandiyan K."/>
            <person name="Kushwaha P."/>
            <person name="Gowdham M."/>
            <person name="Chakdar H."/>
            <person name="Singh A."/>
            <person name="Kumar M."/>
            <person name="Saxena A.K."/>
        </authorList>
    </citation>
    <scope>NUCLEOTIDE SEQUENCE [LARGE SCALE GENOMIC DNA]</scope>
    <source>
        <strain evidence="20 21">DSM 15356</strain>
    </source>
</reference>
<gene>
    <name evidence="20" type="ORF">GRB96_01095</name>
</gene>
<evidence type="ECO:0000256" key="10">
    <source>
        <dbReference type="ARBA" id="ARBA00022679"/>
    </source>
</evidence>
<dbReference type="OrthoDB" id="9799199at2"/>
<dbReference type="InterPro" id="IPR000374">
    <property type="entry name" value="PC_trans"/>
</dbReference>
<protein>
    <recommendedName>
        <fullName evidence="7 18">Phosphatidate cytidylyltransferase</fullName>
        <ecNumber evidence="6 18">2.7.7.41</ecNumber>
    </recommendedName>
</protein>
<dbReference type="PANTHER" id="PTHR46382:SF1">
    <property type="entry name" value="PHOSPHATIDATE CYTIDYLYLTRANSFERASE"/>
    <property type="match status" value="1"/>
</dbReference>
<keyword evidence="9" id="KW-0444">Lipid biosynthesis</keyword>
<evidence type="ECO:0000256" key="19">
    <source>
        <dbReference type="SAM" id="Phobius"/>
    </source>
</evidence>
<dbReference type="RefSeq" id="WP_161430056.1">
    <property type="nucleotide sequence ID" value="NZ_WUTT01000001.1"/>
</dbReference>
<evidence type="ECO:0000256" key="11">
    <source>
        <dbReference type="ARBA" id="ARBA00022692"/>
    </source>
</evidence>
<feature type="transmembrane region" description="Helical" evidence="19">
    <location>
        <begin position="202"/>
        <end position="221"/>
    </location>
</feature>
<evidence type="ECO:0000256" key="16">
    <source>
        <dbReference type="ARBA" id="ARBA00023209"/>
    </source>
</evidence>
<keyword evidence="11 18" id="KW-0812">Transmembrane</keyword>
<name>A0A7X4W2A4_9GAMM</name>
<evidence type="ECO:0000256" key="1">
    <source>
        <dbReference type="ARBA" id="ARBA00001698"/>
    </source>
</evidence>
<keyword evidence="8" id="KW-1003">Cell membrane</keyword>
<dbReference type="PROSITE" id="PS01315">
    <property type="entry name" value="CDS"/>
    <property type="match status" value="1"/>
</dbReference>
<dbReference type="Pfam" id="PF01148">
    <property type="entry name" value="CTP_transf_1"/>
    <property type="match status" value="1"/>
</dbReference>
<dbReference type="GO" id="GO:0005886">
    <property type="term" value="C:plasma membrane"/>
    <property type="evidence" value="ECO:0007669"/>
    <property type="project" value="UniProtKB-SubCell"/>
</dbReference>
<evidence type="ECO:0000313" key="21">
    <source>
        <dbReference type="Proteomes" id="UP000487929"/>
    </source>
</evidence>
<comment type="pathway">
    <text evidence="3 18">Phospholipid metabolism; CDP-diacylglycerol biosynthesis; CDP-diacylglycerol from sn-glycerol 3-phosphate: step 3/3.</text>
</comment>
<dbReference type="Proteomes" id="UP000487929">
    <property type="component" value="Unassembled WGS sequence"/>
</dbReference>
<dbReference type="EC" id="2.7.7.41" evidence="6 18"/>
<evidence type="ECO:0000256" key="8">
    <source>
        <dbReference type="ARBA" id="ARBA00022475"/>
    </source>
</evidence>
<dbReference type="EMBL" id="WUTT01000001">
    <property type="protein sequence ID" value="NAW33024.1"/>
    <property type="molecule type" value="Genomic_DNA"/>
</dbReference>
<dbReference type="AlphaFoldDB" id="A0A7X4W2A4"/>
<comment type="caution">
    <text evidence="20">The sequence shown here is derived from an EMBL/GenBank/DDBJ whole genome shotgun (WGS) entry which is preliminary data.</text>
</comment>
<feature type="transmembrane region" description="Helical" evidence="19">
    <location>
        <begin position="135"/>
        <end position="155"/>
    </location>
</feature>
<comment type="subcellular location">
    <subcellularLocation>
        <location evidence="2">Cell membrane</location>
        <topology evidence="2">Multi-pass membrane protein</topology>
    </subcellularLocation>
</comment>
<keyword evidence="15 19" id="KW-0472">Membrane</keyword>
<comment type="catalytic activity">
    <reaction evidence="1 18">
        <text>a 1,2-diacyl-sn-glycero-3-phosphate + CTP + H(+) = a CDP-1,2-diacyl-sn-glycerol + diphosphate</text>
        <dbReference type="Rhea" id="RHEA:16229"/>
        <dbReference type="ChEBI" id="CHEBI:15378"/>
        <dbReference type="ChEBI" id="CHEBI:33019"/>
        <dbReference type="ChEBI" id="CHEBI:37563"/>
        <dbReference type="ChEBI" id="CHEBI:58332"/>
        <dbReference type="ChEBI" id="CHEBI:58608"/>
        <dbReference type="EC" id="2.7.7.41"/>
    </reaction>
</comment>
<evidence type="ECO:0000256" key="13">
    <source>
        <dbReference type="ARBA" id="ARBA00022989"/>
    </source>
</evidence>
<accession>A0A7X4W2A4</accession>
<keyword evidence="21" id="KW-1185">Reference proteome</keyword>
<keyword evidence="16" id="KW-0594">Phospholipid biosynthesis</keyword>